<name>A0A5D4RW15_9BACI</name>
<gene>
    <name evidence="1" type="ORF">FZC83_09340</name>
</gene>
<reference evidence="1 2" key="1">
    <citation type="submission" date="2019-08" db="EMBL/GenBank/DDBJ databases">
        <title>Bacillus genomes from the desert of Cuatro Cienegas, Coahuila.</title>
        <authorList>
            <person name="Olmedo-Alvarez G."/>
        </authorList>
    </citation>
    <scope>NUCLEOTIDE SEQUENCE [LARGE SCALE GENOMIC DNA]</scope>
    <source>
        <strain evidence="1 2">CH108_3D</strain>
    </source>
</reference>
<evidence type="ECO:0000313" key="1">
    <source>
        <dbReference type="EMBL" id="TYS55140.1"/>
    </source>
</evidence>
<organism evidence="1 2">
    <name type="scientific">Rossellomorea marisflavi</name>
    <dbReference type="NCBI Taxonomy" id="189381"/>
    <lineage>
        <taxon>Bacteria</taxon>
        <taxon>Bacillati</taxon>
        <taxon>Bacillota</taxon>
        <taxon>Bacilli</taxon>
        <taxon>Bacillales</taxon>
        <taxon>Bacillaceae</taxon>
        <taxon>Rossellomorea</taxon>
    </lineage>
</organism>
<dbReference type="Proteomes" id="UP000322997">
    <property type="component" value="Unassembled WGS sequence"/>
</dbReference>
<accession>A0A5D4RW15</accession>
<dbReference type="AlphaFoldDB" id="A0A5D4RW15"/>
<dbReference type="RefSeq" id="WP_079515173.1">
    <property type="nucleotide sequence ID" value="NZ_CP128801.1"/>
</dbReference>
<dbReference type="EMBL" id="VTEQ01000002">
    <property type="protein sequence ID" value="TYS55140.1"/>
    <property type="molecule type" value="Genomic_DNA"/>
</dbReference>
<sequence>MSWAVNCIFAKNLHYTLDQPMLTGYAYDDVIEPGESGELLQIFVLDKEKYEKIWKDKSFEMEMAHLQNA</sequence>
<evidence type="ECO:0000313" key="2">
    <source>
        <dbReference type="Proteomes" id="UP000322997"/>
    </source>
</evidence>
<protein>
    <submittedName>
        <fullName evidence="1">Uncharacterized protein</fullName>
    </submittedName>
</protein>
<comment type="caution">
    <text evidence="1">The sequence shown here is derived from an EMBL/GenBank/DDBJ whole genome shotgun (WGS) entry which is preliminary data.</text>
</comment>
<proteinExistence type="predicted"/>